<reference evidence="2" key="1">
    <citation type="journal article" date="2014" name="Int. J. Syst. Evol. Microbiol.">
        <title>Complete genome sequence of Corynebacterium casei LMG S-19264T (=DSM 44701T), isolated from a smear-ripened cheese.</title>
        <authorList>
            <consortium name="US DOE Joint Genome Institute (JGI-PGF)"/>
            <person name="Walter F."/>
            <person name="Albersmeier A."/>
            <person name="Kalinowski J."/>
            <person name="Ruckert C."/>
        </authorList>
    </citation>
    <scope>NUCLEOTIDE SEQUENCE</scope>
    <source>
        <strain evidence="2">KCTC 12368</strain>
    </source>
</reference>
<dbReference type="AlphaFoldDB" id="A0A918ULV4"/>
<keyword evidence="3" id="KW-1185">Reference proteome</keyword>
<gene>
    <name evidence="2" type="ORF">GCM10007049_10580</name>
</gene>
<dbReference type="Proteomes" id="UP000619457">
    <property type="component" value="Unassembled WGS sequence"/>
</dbReference>
<proteinExistence type="predicted"/>
<keyword evidence="1" id="KW-0472">Membrane</keyword>
<evidence type="ECO:0000313" key="2">
    <source>
        <dbReference type="EMBL" id="GGZ19916.1"/>
    </source>
</evidence>
<dbReference type="EMBL" id="BMWX01000002">
    <property type="protein sequence ID" value="GGZ19916.1"/>
    <property type="molecule type" value="Genomic_DNA"/>
</dbReference>
<feature type="transmembrane region" description="Helical" evidence="1">
    <location>
        <begin position="40"/>
        <end position="60"/>
    </location>
</feature>
<comment type="caution">
    <text evidence="2">The sequence shown here is derived from an EMBL/GenBank/DDBJ whole genome shotgun (WGS) entry which is preliminary data.</text>
</comment>
<sequence>MALPGLLIEYLINGSIALLWILQLVKPVELSKIDMGETLFLIPIAYVLGMFVDVLAWLLTRPLKNEIRRRAAQTVLESTDGQYTLSQLKLFWKEKVEIEKSYPDLNSELSSRSSRDRIARGTFLNLLPISYFYWEQLSFWGPLLTIGALLMWIRFEHYNRCFEIRAALSIREEVPCKEVTS</sequence>
<protein>
    <submittedName>
        <fullName evidence="2">Uncharacterized protein</fullName>
    </submittedName>
</protein>
<keyword evidence="1" id="KW-1133">Transmembrane helix</keyword>
<evidence type="ECO:0000256" key="1">
    <source>
        <dbReference type="SAM" id="Phobius"/>
    </source>
</evidence>
<feature type="transmembrane region" description="Helical" evidence="1">
    <location>
        <begin position="7"/>
        <end position="25"/>
    </location>
</feature>
<dbReference type="RefSeq" id="WP_018472420.1">
    <property type="nucleotide sequence ID" value="NZ_BMWX01000002.1"/>
</dbReference>
<evidence type="ECO:0000313" key="3">
    <source>
        <dbReference type="Proteomes" id="UP000619457"/>
    </source>
</evidence>
<organism evidence="2 3">
    <name type="scientific">Echinicola pacifica</name>
    <dbReference type="NCBI Taxonomy" id="346377"/>
    <lineage>
        <taxon>Bacteria</taxon>
        <taxon>Pseudomonadati</taxon>
        <taxon>Bacteroidota</taxon>
        <taxon>Cytophagia</taxon>
        <taxon>Cytophagales</taxon>
        <taxon>Cyclobacteriaceae</taxon>
        <taxon>Echinicola</taxon>
    </lineage>
</organism>
<accession>A0A918ULV4</accession>
<reference evidence="2" key="2">
    <citation type="submission" date="2020-09" db="EMBL/GenBank/DDBJ databases">
        <authorList>
            <person name="Sun Q."/>
            <person name="Kim S."/>
        </authorList>
    </citation>
    <scope>NUCLEOTIDE SEQUENCE</scope>
    <source>
        <strain evidence="2">KCTC 12368</strain>
    </source>
</reference>
<keyword evidence="1" id="KW-0812">Transmembrane</keyword>
<name>A0A918ULV4_9BACT</name>